<accession>A0A834IN67</accession>
<dbReference type="AlphaFoldDB" id="A0A834IN67"/>
<feature type="transmembrane region" description="Helical" evidence="1">
    <location>
        <begin position="149"/>
        <end position="172"/>
    </location>
</feature>
<keyword evidence="1" id="KW-0472">Membrane</keyword>
<feature type="transmembrane region" description="Helical" evidence="1">
    <location>
        <begin position="51"/>
        <end position="73"/>
    </location>
</feature>
<keyword evidence="1" id="KW-1133">Transmembrane helix</keyword>
<keyword evidence="1" id="KW-0812">Transmembrane</keyword>
<proteinExistence type="predicted"/>
<gene>
    <name evidence="2" type="ORF">GWI33_005441</name>
</gene>
<feature type="transmembrane region" description="Helical" evidence="1">
    <location>
        <begin position="111"/>
        <end position="129"/>
    </location>
</feature>
<dbReference type="OrthoDB" id="10663154at2759"/>
<sequence>MTQLKFLNQTLELVQQVAGRLHQVKCIVIAEITLIVADVVTSQDMKTKTLFMVYALIYGRIFFIVSAITLTISTHKFLHYCNMVDNLFVPMTSSNFGSTHRLLKQRQRLDTAFRVAYLVTFLAICAPCYGEINKIFPWLNYIKKHYNIMYYEALAIQIFNLQVLAIVTQALLQASIITISNLIVQADVFAQEIKCNKILNVKGFFVKFDGSYQRKVSKELVEIYKKHLKFLKYIDEYRGCPHVRSVGLIILYGGLGVVSFTAACFLLLNSES</sequence>
<evidence type="ECO:0000256" key="1">
    <source>
        <dbReference type="SAM" id="Phobius"/>
    </source>
</evidence>
<organism evidence="2 3">
    <name type="scientific">Rhynchophorus ferrugineus</name>
    <name type="common">Red palm weevil</name>
    <name type="synonym">Curculio ferrugineus</name>
    <dbReference type="NCBI Taxonomy" id="354439"/>
    <lineage>
        <taxon>Eukaryota</taxon>
        <taxon>Metazoa</taxon>
        <taxon>Ecdysozoa</taxon>
        <taxon>Arthropoda</taxon>
        <taxon>Hexapoda</taxon>
        <taxon>Insecta</taxon>
        <taxon>Pterygota</taxon>
        <taxon>Neoptera</taxon>
        <taxon>Endopterygota</taxon>
        <taxon>Coleoptera</taxon>
        <taxon>Polyphaga</taxon>
        <taxon>Cucujiformia</taxon>
        <taxon>Curculionidae</taxon>
        <taxon>Dryophthorinae</taxon>
        <taxon>Rhynchophorus</taxon>
    </lineage>
</organism>
<reference evidence="2" key="1">
    <citation type="submission" date="2020-08" db="EMBL/GenBank/DDBJ databases">
        <title>Genome sequencing and assembly of the red palm weevil Rhynchophorus ferrugineus.</title>
        <authorList>
            <person name="Dias G.B."/>
            <person name="Bergman C.M."/>
            <person name="Manee M."/>
        </authorList>
    </citation>
    <scope>NUCLEOTIDE SEQUENCE</scope>
    <source>
        <strain evidence="2">AA-2017</strain>
        <tissue evidence="2">Whole larva</tissue>
    </source>
</reference>
<keyword evidence="3" id="KW-1185">Reference proteome</keyword>
<name>A0A834IN67_RHYFE</name>
<comment type="caution">
    <text evidence="2">The sequence shown here is derived from an EMBL/GenBank/DDBJ whole genome shotgun (WGS) entry which is preliminary data.</text>
</comment>
<evidence type="ECO:0000313" key="3">
    <source>
        <dbReference type="Proteomes" id="UP000625711"/>
    </source>
</evidence>
<protein>
    <submittedName>
        <fullName evidence="2">Uncharacterized protein</fullName>
    </submittedName>
</protein>
<dbReference type="Proteomes" id="UP000625711">
    <property type="component" value="Unassembled WGS sequence"/>
</dbReference>
<evidence type="ECO:0000313" key="2">
    <source>
        <dbReference type="EMBL" id="KAF7280840.1"/>
    </source>
</evidence>
<feature type="transmembrane region" description="Helical" evidence="1">
    <location>
        <begin position="246"/>
        <end position="268"/>
    </location>
</feature>
<dbReference type="EMBL" id="JAACXV010000272">
    <property type="protein sequence ID" value="KAF7280840.1"/>
    <property type="molecule type" value="Genomic_DNA"/>
</dbReference>